<sequence>MLGFGGFSQPAATSQASGDIAIPFLNSKFLEKLGFAGFGQPASTQPASGFGQSAAKPATGFGGFGQNTISGFGVSNQTNTTTAPTGFGAFGKPATTGFGGFGQSAAAPSSTGTDKIYNILIFLGFGGFGQPATTTAPSGFGGFGQPATTASSTGFGGFGQPATTTAASGFGGFGQPATTAASTGFGGFGQSATATGSTGFGGFGQPTTTSTSTGFGGFGQPGTGFGGFGQPVAKSTNTFGNFGQSNTGSNNLFGQPAASTSLFGQQQTNQQQQPVLYANQGTLQAWDSLMQIKQYWDVESSNCQFRHYFYNLVNPNDVNAYQKPPNEDEGLWQQAVRDNPDSTCMVPVLAKGFKDLKFRMEQQEHQKELFKSKLEEASAIIEQIRSKHLLETTINLEEYKRRHLEMAHRTLQLMTKIQVLRSKGYSIRAEEEALKIRLEHILQQLKKPNQFRGRVQELWAKVQQLKEAKKFNNNIGASGKIEYSVIDQDALKWIFQAISDTQSGLKHLTEVVNVDKEDLEMIANGYRNFYNY</sequence>
<gene>
    <name evidence="7" type="ORF">HK099_005387</name>
</gene>
<keyword evidence="3" id="KW-0539">Nucleus</keyword>
<dbReference type="Proteomes" id="UP001211065">
    <property type="component" value="Unassembled WGS sequence"/>
</dbReference>
<feature type="coiled-coil region" evidence="4">
    <location>
        <begin position="360"/>
        <end position="387"/>
    </location>
</feature>
<accession>A0AAD5U2J4</accession>
<comment type="caution">
    <text evidence="7">The sequence shown here is derived from an EMBL/GenBank/DDBJ whole genome shotgun (WGS) entry which is preliminary data.</text>
</comment>
<feature type="region of interest" description="Disordered" evidence="5">
    <location>
        <begin position="236"/>
        <end position="257"/>
    </location>
</feature>
<evidence type="ECO:0000256" key="5">
    <source>
        <dbReference type="SAM" id="MobiDB-lite"/>
    </source>
</evidence>
<dbReference type="GO" id="GO:0006607">
    <property type="term" value="P:NLS-bearing protein import into nucleus"/>
    <property type="evidence" value="ECO:0007669"/>
    <property type="project" value="TreeGrafter"/>
</dbReference>
<evidence type="ECO:0000256" key="3">
    <source>
        <dbReference type="ARBA" id="ARBA00023242"/>
    </source>
</evidence>
<dbReference type="Gene3D" id="1.20.5.490">
    <property type="entry name" value="Single helix bin"/>
    <property type="match status" value="1"/>
</dbReference>
<proteinExistence type="predicted"/>
<keyword evidence="4" id="KW-0175">Coiled coil</keyword>
<evidence type="ECO:0000256" key="1">
    <source>
        <dbReference type="ARBA" id="ARBA00004123"/>
    </source>
</evidence>
<name>A0AAD5U2J4_9FUNG</name>
<evidence type="ECO:0000259" key="6">
    <source>
        <dbReference type="Pfam" id="PF13874"/>
    </source>
</evidence>
<evidence type="ECO:0000313" key="7">
    <source>
        <dbReference type="EMBL" id="KAJ3217642.1"/>
    </source>
</evidence>
<comment type="subcellular location">
    <subcellularLocation>
        <location evidence="1">Nucleus</location>
    </subcellularLocation>
</comment>
<evidence type="ECO:0000256" key="2">
    <source>
        <dbReference type="ARBA" id="ARBA00022448"/>
    </source>
</evidence>
<dbReference type="GO" id="GO:0036228">
    <property type="term" value="P:protein localization to nuclear inner membrane"/>
    <property type="evidence" value="ECO:0007669"/>
    <property type="project" value="TreeGrafter"/>
</dbReference>
<evidence type="ECO:0000256" key="4">
    <source>
        <dbReference type="SAM" id="Coils"/>
    </source>
</evidence>
<dbReference type="GO" id="GO:0017056">
    <property type="term" value="F:structural constituent of nuclear pore"/>
    <property type="evidence" value="ECO:0007669"/>
    <property type="project" value="TreeGrafter"/>
</dbReference>
<keyword evidence="8" id="KW-1185">Reference proteome</keyword>
<feature type="region of interest" description="Disordered" evidence="5">
    <location>
        <begin position="197"/>
        <end position="221"/>
    </location>
</feature>
<keyword evidence="2" id="KW-0813">Transport</keyword>
<dbReference type="AlphaFoldDB" id="A0AAD5U2J4"/>
<feature type="domain" description="Nucleoporin Nup54 alpha-helical" evidence="6">
    <location>
        <begin position="323"/>
        <end position="461"/>
    </location>
</feature>
<dbReference type="EMBL" id="JADGJW010000416">
    <property type="protein sequence ID" value="KAJ3217642.1"/>
    <property type="molecule type" value="Genomic_DNA"/>
</dbReference>
<dbReference type="GO" id="GO:0006999">
    <property type="term" value="P:nuclear pore organization"/>
    <property type="evidence" value="ECO:0007669"/>
    <property type="project" value="TreeGrafter"/>
</dbReference>
<organism evidence="7 8">
    <name type="scientific">Clydaea vesicula</name>
    <dbReference type="NCBI Taxonomy" id="447962"/>
    <lineage>
        <taxon>Eukaryota</taxon>
        <taxon>Fungi</taxon>
        <taxon>Fungi incertae sedis</taxon>
        <taxon>Chytridiomycota</taxon>
        <taxon>Chytridiomycota incertae sedis</taxon>
        <taxon>Chytridiomycetes</taxon>
        <taxon>Lobulomycetales</taxon>
        <taxon>Lobulomycetaceae</taxon>
        <taxon>Clydaea</taxon>
    </lineage>
</organism>
<dbReference type="GO" id="GO:0044613">
    <property type="term" value="C:nuclear pore central transport channel"/>
    <property type="evidence" value="ECO:0007669"/>
    <property type="project" value="TreeGrafter"/>
</dbReference>
<dbReference type="Pfam" id="PF13874">
    <property type="entry name" value="Nup54"/>
    <property type="match status" value="1"/>
</dbReference>
<reference evidence="7" key="1">
    <citation type="submission" date="2020-05" db="EMBL/GenBank/DDBJ databases">
        <title>Phylogenomic resolution of chytrid fungi.</title>
        <authorList>
            <person name="Stajich J.E."/>
            <person name="Amses K."/>
            <person name="Simmons R."/>
            <person name="Seto K."/>
            <person name="Myers J."/>
            <person name="Bonds A."/>
            <person name="Quandt C.A."/>
            <person name="Barry K."/>
            <person name="Liu P."/>
            <person name="Grigoriev I."/>
            <person name="Longcore J.E."/>
            <person name="James T.Y."/>
        </authorList>
    </citation>
    <scope>NUCLEOTIDE SEQUENCE</scope>
    <source>
        <strain evidence="7">JEL0476</strain>
    </source>
</reference>
<dbReference type="PANTHER" id="PTHR13000:SF0">
    <property type="entry name" value="NUCLEOPORIN P54"/>
    <property type="match status" value="1"/>
</dbReference>
<dbReference type="PANTHER" id="PTHR13000">
    <property type="entry name" value="NUCLEOPORIN P54"/>
    <property type="match status" value="1"/>
</dbReference>
<dbReference type="InterPro" id="IPR025712">
    <property type="entry name" value="Nup54_alpha-helical_dom"/>
</dbReference>
<protein>
    <recommendedName>
        <fullName evidence="6">Nucleoporin Nup54 alpha-helical domain-containing protein</fullName>
    </recommendedName>
</protein>
<evidence type="ECO:0000313" key="8">
    <source>
        <dbReference type="Proteomes" id="UP001211065"/>
    </source>
</evidence>
<dbReference type="InterPro" id="IPR024864">
    <property type="entry name" value="Nup54/Nup57/Nup44"/>
</dbReference>